<evidence type="ECO:0000313" key="3">
    <source>
        <dbReference type="Proteomes" id="UP000623129"/>
    </source>
</evidence>
<protein>
    <submittedName>
        <fullName evidence="2">Pentatricopeptide repeat-containing protein</fullName>
    </submittedName>
</protein>
<dbReference type="Proteomes" id="UP000623129">
    <property type="component" value="Unassembled WGS sequence"/>
</dbReference>
<evidence type="ECO:0000313" key="2">
    <source>
        <dbReference type="EMBL" id="KAF3326123.1"/>
    </source>
</evidence>
<keyword evidence="3" id="KW-1185">Reference proteome</keyword>
<sequence>MADKLSTTFIPHSAAFPLRTPSPYSYNIPFQNLNQNLTPSTPLSSSPLPAILQRTPISLPSAPPSKSNYETPDPAQKPWIEHLSLRAQYALRSLLTTSTDPDPDPSSLNETLSFLSLYSNQSSSDALISDLLGLILALDHHNKPLTALSVFNWACNNTPGDALFSNGGQPLVPFIIRILGRLGRLSDASSLLSLVLEHTDDADADADAYTYTSIITTYFLKL</sequence>
<dbReference type="Gene3D" id="1.25.40.10">
    <property type="entry name" value="Tetratricopeptide repeat domain"/>
    <property type="match status" value="1"/>
</dbReference>
<gene>
    <name evidence="2" type="ORF">FCM35_KLT09203</name>
</gene>
<comment type="caution">
    <text evidence="2">The sequence shown here is derived from an EMBL/GenBank/DDBJ whole genome shotgun (WGS) entry which is preliminary data.</text>
</comment>
<accession>A0A833QW80</accession>
<dbReference type="AlphaFoldDB" id="A0A833QW80"/>
<evidence type="ECO:0000256" key="1">
    <source>
        <dbReference type="SAM" id="MobiDB-lite"/>
    </source>
</evidence>
<dbReference type="EMBL" id="SWLB01000019">
    <property type="protein sequence ID" value="KAF3326123.1"/>
    <property type="molecule type" value="Genomic_DNA"/>
</dbReference>
<name>A0A833QW80_9POAL</name>
<reference evidence="2" key="1">
    <citation type="submission" date="2020-01" db="EMBL/GenBank/DDBJ databases">
        <title>Genome sequence of Kobresia littledalei, the first chromosome-level genome in the family Cyperaceae.</title>
        <authorList>
            <person name="Qu G."/>
        </authorList>
    </citation>
    <scope>NUCLEOTIDE SEQUENCE</scope>
    <source>
        <strain evidence="2">C.B.Clarke</strain>
        <tissue evidence="2">Leaf</tissue>
    </source>
</reference>
<organism evidence="2 3">
    <name type="scientific">Carex littledalei</name>
    <dbReference type="NCBI Taxonomy" id="544730"/>
    <lineage>
        <taxon>Eukaryota</taxon>
        <taxon>Viridiplantae</taxon>
        <taxon>Streptophyta</taxon>
        <taxon>Embryophyta</taxon>
        <taxon>Tracheophyta</taxon>
        <taxon>Spermatophyta</taxon>
        <taxon>Magnoliopsida</taxon>
        <taxon>Liliopsida</taxon>
        <taxon>Poales</taxon>
        <taxon>Cyperaceae</taxon>
        <taxon>Cyperoideae</taxon>
        <taxon>Cariceae</taxon>
        <taxon>Carex</taxon>
        <taxon>Carex subgen. Euthyceras</taxon>
    </lineage>
</organism>
<feature type="region of interest" description="Disordered" evidence="1">
    <location>
        <begin position="55"/>
        <end position="74"/>
    </location>
</feature>
<dbReference type="InterPro" id="IPR011990">
    <property type="entry name" value="TPR-like_helical_dom_sf"/>
</dbReference>
<proteinExistence type="predicted"/>